<feature type="active site" description="Proton donor/acceptor" evidence="1">
    <location>
        <position position="84"/>
    </location>
</feature>
<evidence type="ECO:0000256" key="2">
    <source>
        <dbReference type="PIRSR" id="PIRSR613078-2"/>
    </source>
</evidence>
<feature type="binding site" evidence="2">
    <location>
        <begin position="10"/>
        <end position="17"/>
    </location>
    <ligand>
        <name>substrate</name>
    </ligand>
</feature>
<dbReference type="InterPro" id="IPR050275">
    <property type="entry name" value="PGM_Phosphatase"/>
</dbReference>
<dbReference type="Proteomes" id="UP000502298">
    <property type="component" value="Chromosome"/>
</dbReference>
<dbReference type="Gene3D" id="3.40.50.1240">
    <property type="entry name" value="Phosphoglycerate mutase-like"/>
    <property type="match status" value="1"/>
</dbReference>
<dbReference type="GO" id="GO:0016791">
    <property type="term" value="F:phosphatase activity"/>
    <property type="evidence" value="ECO:0007669"/>
    <property type="project" value="TreeGrafter"/>
</dbReference>
<reference evidence="3 4" key="1">
    <citation type="submission" date="2020-03" db="EMBL/GenBank/DDBJ databases">
        <title>Complete genome of Arcanobacterium buesumensis sp. nov. strain 2701.</title>
        <authorList>
            <person name="Borowiak M."/>
            <person name="Alssahen M."/>
            <person name="Laemmler C."/>
            <person name="Malorny B."/>
            <person name="Hassan A."/>
            <person name="Prenger-Berninghoff E."/>
            <person name="Ploetz M."/>
            <person name="Abdulmawjood A."/>
        </authorList>
    </citation>
    <scope>NUCLEOTIDE SEQUENCE [LARGE SCALE GENOMIC DNA]</scope>
    <source>
        <strain evidence="3 4">2701</strain>
    </source>
</reference>
<dbReference type="AlphaFoldDB" id="A0A6H2ELK2"/>
<dbReference type="EMBL" id="CP050804">
    <property type="protein sequence ID" value="QJC21949.1"/>
    <property type="molecule type" value="Genomic_DNA"/>
</dbReference>
<dbReference type="SUPFAM" id="SSF53254">
    <property type="entry name" value="Phosphoglycerate mutase-like"/>
    <property type="match status" value="1"/>
</dbReference>
<accession>A0A6H2ELK2</accession>
<dbReference type="Pfam" id="PF00300">
    <property type="entry name" value="His_Phos_1"/>
    <property type="match status" value="1"/>
</dbReference>
<feature type="active site" description="Tele-phosphohistidine intermediate" evidence="1">
    <location>
        <position position="11"/>
    </location>
</feature>
<dbReference type="PANTHER" id="PTHR48100:SF62">
    <property type="entry name" value="GLUCOSYL-3-PHOSPHOGLYCERATE PHOSPHATASE"/>
    <property type="match status" value="1"/>
</dbReference>
<gene>
    <name evidence="3" type="ORF">HC352_05155</name>
</gene>
<dbReference type="PANTHER" id="PTHR48100">
    <property type="entry name" value="BROAD-SPECIFICITY PHOSPHATASE YOR283W-RELATED"/>
    <property type="match status" value="1"/>
</dbReference>
<organism evidence="3 4">
    <name type="scientific">Arcanobacterium buesumense</name>
    <dbReference type="NCBI Taxonomy" id="2722751"/>
    <lineage>
        <taxon>Bacteria</taxon>
        <taxon>Bacillati</taxon>
        <taxon>Actinomycetota</taxon>
        <taxon>Actinomycetes</taxon>
        <taxon>Actinomycetales</taxon>
        <taxon>Actinomycetaceae</taxon>
        <taxon>Arcanobacterium</taxon>
    </lineage>
</organism>
<evidence type="ECO:0000256" key="1">
    <source>
        <dbReference type="PIRSR" id="PIRSR613078-1"/>
    </source>
</evidence>
<dbReference type="InterPro" id="IPR001345">
    <property type="entry name" value="PG/BPGM_mutase_AS"/>
</dbReference>
<dbReference type="SMART" id="SM00855">
    <property type="entry name" value="PGAM"/>
    <property type="match status" value="1"/>
</dbReference>
<dbReference type="InterPro" id="IPR029033">
    <property type="entry name" value="His_PPase_superfam"/>
</dbReference>
<dbReference type="RefSeq" id="WP_168917888.1">
    <property type="nucleotide sequence ID" value="NZ_CP050804.1"/>
</dbReference>
<dbReference type="KEGG" id="arca:HC352_05155"/>
<dbReference type="CDD" id="cd07067">
    <property type="entry name" value="HP_PGM_like"/>
    <property type="match status" value="1"/>
</dbReference>
<dbReference type="PROSITE" id="PS00175">
    <property type="entry name" value="PG_MUTASE"/>
    <property type="match status" value="1"/>
</dbReference>
<feature type="binding site" evidence="2">
    <location>
        <position position="60"/>
    </location>
    <ligand>
        <name>substrate</name>
    </ligand>
</feature>
<dbReference type="InterPro" id="IPR013078">
    <property type="entry name" value="His_Pase_superF_clade-1"/>
</dbReference>
<name>A0A6H2ELK2_9ACTO</name>
<evidence type="ECO:0000313" key="3">
    <source>
        <dbReference type="EMBL" id="QJC21949.1"/>
    </source>
</evidence>
<protein>
    <submittedName>
        <fullName evidence="3">Histidine phosphatase family protein</fullName>
    </submittedName>
</protein>
<keyword evidence="4" id="KW-1185">Reference proteome</keyword>
<proteinExistence type="predicted"/>
<feature type="binding site" evidence="2">
    <location>
        <begin position="84"/>
        <end position="87"/>
    </location>
    <ligand>
        <name>substrate</name>
    </ligand>
</feature>
<evidence type="ECO:0000313" key="4">
    <source>
        <dbReference type="Proteomes" id="UP000502298"/>
    </source>
</evidence>
<dbReference type="GO" id="GO:0005737">
    <property type="term" value="C:cytoplasm"/>
    <property type="evidence" value="ECO:0007669"/>
    <property type="project" value="TreeGrafter"/>
</dbReference>
<sequence length="218" mass="24343">MPLKRIILLRHGQTENNSQARIQGTQNTPLNDIGRQQAQTVAGELALAGITRIISSDLQRAFDTARTVGHTIGISVEVDSRLRERGYGQWEGLTSAEIKEAYPQAWKRWRAGEEPGVADVQTREDNGELVAQAIREYAASVAEDSHDQTLLFVSHGSAIVNGVMVLMGQNPSQWNMLQGPDNCHWAEIIPRPGAVPSWRIKSWNRWAAHGDTQDFIWR</sequence>